<evidence type="ECO:0000256" key="2">
    <source>
        <dbReference type="ARBA" id="ARBA00006136"/>
    </source>
</evidence>
<comment type="similarity">
    <text evidence="2">Belongs to the bacterial ribosomal protein bS18 family. Mitochondrion-specific ribosomal protein mS40 subfamily.</text>
</comment>
<dbReference type="Proteomes" id="UP001187315">
    <property type="component" value="Unassembled WGS sequence"/>
</dbReference>
<dbReference type="InterPro" id="IPR040054">
    <property type="entry name" value="MRPS18B"/>
</dbReference>
<evidence type="ECO:0000256" key="9">
    <source>
        <dbReference type="ARBA" id="ARBA00035130"/>
    </source>
</evidence>
<evidence type="ECO:0000313" key="12">
    <source>
        <dbReference type="Proteomes" id="UP001187315"/>
    </source>
</evidence>
<dbReference type="InterPro" id="IPR036870">
    <property type="entry name" value="Ribosomal_bS18_sf"/>
</dbReference>
<evidence type="ECO:0000256" key="4">
    <source>
        <dbReference type="ARBA" id="ARBA00022946"/>
    </source>
</evidence>
<evidence type="ECO:0000256" key="8">
    <source>
        <dbReference type="ARBA" id="ARBA00032055"/>
    </source>
</evidence>
<dbReference type="InterPro" id="IPR001648">
    <property type="entry name" value="Ribosomal_bS18"/>
</dbReference>
<dbReference type="Gene3D" id="4.10.640.10">
    <property type="entry name" value="Ribosomal protein S18"/>
    <property type="match status" value="1"/>
</dbReference>
<evidence type="ECO:0000256" key="10">
    <source>
        <dbReference type="ARBA" id="ARBA00035515"/>
    </source>
</evidence>
<dbReference type="GO" id="GO:0005763">
    <property type="term" value="C:mitochondrial small ribosomal subunit"/>
    <property type="evidence" value="ECO:0007669"/>
    <property type="project" value="UniProtKB-ARBA"/>
</dbReference>
<dbReference type="PANTHER" id="PTHR13329">
    <property type="entry name" value="MITOCHONDRIAL RIBOSOMAL PROTEIN S18B"/>
    <property type="match status" value="1"/>
</dbReference>
<evidence type="ECO:0000256" key="1">
    <source>
        <dbReference type="ARBA" id="ARBA00004173"/>
    </source>
</evidence>
<keyword evidence="6" id="KW-0496">Mitochondrion</keyword>
<dbReference type="EMBL" id="JAVHJS010000003">
    <property type="protein sequence ID" value="KAK2864640.1"/>
    <property type="molecule type" value="Genomic_DNA"/>
</dbReference>
<keyword evidence="12" id="KW-1185">Reference proteome</keyword>
<comment type="caution">
    <text evidence="11">The sequence shown here is derived from an EMBL/GenBank/DDBJ whole genome shotgun (WGS) entry which is preliminary data.</text>
</comment>
<evidence type="ECO:0000313" key="11">
    <source>
        <dbReference type="EMBL" id="KAK2864640.1"/>
    </source>
</evidence>
<protein>
    <recommendedName>
        <fullName evidence="9">Small ribosomal subunit protein mS40</fullName>
    </recommendedName>
    <alternativeName>
        <fullName evidence="8">28S ribosomal protein S18-2, mitochondrial</fullName>
    </alternativeName>
    <alternativeName>
        <fullName evidence="10">28S ribosomal protein S18b, mitochondrial</fullName>
    </alternativeName>
</protein>
<evidence type="ECO:0000256" key="3">
    <source>
        <dbReference type="ARBA" id="ARBA00022553"/>
    </source>
</evidence>
<comment type="subcellular location">
    <subcellularLocation>
        <location evidence="1">Mitochondrion</location>
    </subcellularLocation>
</comment>
<dbReference type="GO" id="GO:0032543">
    <property type="term" value="P:mitochondrial translation"/>
    <property type="evidence" value="ECO:0007669"/>
    <property type="project" value="InterPro"/>
</dbReference>
<dbReference type="GO" id="GO:0003735">
    <property type="term" value="F:structural constituent of ribosome"/>
    <property type="evidence" value="ECO:0007669"/>
    <property type="project" value="InterPro"/>
</dbReference>
<dbReference type="AlphaFoldDB" id="A0AA88NVC7"/>
<keyword evidence="7" id="KW-0687">Ribonucleoprotein</keyword>
<organism evidence="11 12">
    <name type="scientific">Tachysurus vachellii</name>
    <name type="common">Darkbarbel catfish</name>
    <name type="synonym">Pelteobagrus vachellii</name>
    <dbReference type="NCBI Taxonomy" id="175792"/>
    <lineage>
        <taxon>Eukaryota</taxon>
        <taxon>Metazoa</taxon>
        <taxon>Chordata</taxon>
        <taxon>Craniata</taxon>
        <taxon>Vertebrata</taxon>
        <taxon>Euteleostomi</taxon>
        <taxon>Actinopterygii</taxon>
        <taxon>Neopterygii</taxon>
        <taxon>Teleostei</taxon>
        <taxon>Ostariophysi</taxon>
        <taxon>Siluriformes</taxon>
        <taxon>Bagridae</taxon>
        <taxon>Tachysurus</taxon>
    </lineage>
</organism>
<evidence type="ECO:0000256" key="7">
    <source>
        <dbReference type="ARBA" id="ARBA00023274"/>
    </source>
</evidence>
<sequence length="246" mass="27875">MAASLQSIVRAVCRVSPAVLQRTHRAQTIQNGVRVLFAAPVMRHFFNSAKLTCDGVGSQGVGSQGVESHSRFRDTPWEYLESEEYIERYGSRPVWSDYRRNHKGGIPPQKTRKTCIRGEKICGHPCPICRDPNIIIHYQNVNLLQQFISPQTGMLYDPTRTGVCMKQQKLLNKAVETARDHGLIPTKLLSVDYSGEDFSNSHGAVGCTPLPPAYTHGEPWYTWYGDIEPDERELARVKKIYKPYLK</sequence>
<evidence type="ECO:0000256" key="6">
    <source>
        <dbReference type="ARBA" id="ARBA00023128"/>
    </source>
</evidence>
<accession>A0AA88NVC7</accession>
<dbReference type="SUPFAM" id="SSF46911">
    <property type="entry name" value="Ribosomal protein S18"/>
    <property type="match status" value="1"/>
</dbReference>
<dbReference type="PANTHER" id="PTHR13329:SF2">
    <property type="entry name" value="SMALL RIBOSOMAL SUBUNIT PROTEIN MS40"/>
    <property type="match status" value="1"/>
</dbReference>
<reference evidence="11" key="1">
    <citation type="submission" date="2023-08" db="EMBL/GenBank/DDBJ databases">
        <title>Pelteobagrus vachellii genome.</title>
        <authorList>
            <person name="Liu H."/>
        </authorList>
    </citation>
    <scope>NUCLEOTIDE SEQUENCE</scope>
    <source>
        <strain evidence="11">PRFRI_2022a</strain>
        <tissue evidence="11">Muscle</tissue>
    </source>
</reference>
<dbReference type="Pfam" id="PF01084">
    <property type="entry name" value="Ribosomal_S18"/>
    <property type="match status" value="1"/>
</dbReference>
<gene>
    <name evidence="11" type="ORF">Q7C36_003794</name>
</gene>
<keyword evidence="5" id="KW-0689">Ribosomal protein</keyword>
<name>A0AA88NVC7_TACVA</name>
<evidence type="ECO:0000256" key="5">
    <source>
        <dbReference type="ARBA" id="ARBA00022980"/>
    </source>
</evidence>
<keyword evidence="4" id="KW-0809">Transit peptide</keyword>
<dbReference type="FunFam" id="4.10.640.10:FF:000008">
    <property type="entry name" value="28S ribosomal protein S18b, mitochondrial"/>
    <property type="match status" value="1"/>
</dbReference>
<keyword evidence="3" id="KW-0597">Phosphoprotein</keyword>
<proteinExistence type="inferred from homology"/>